<keyword evidence="14 15" id="KW-1133">Transmembrane helix</keyword>
<keyword evidence="11 14" id="KW-0407">Ion channel</keyword>
<evidence type="ECO:0000256" key="8">
    <source>
        <dbReference type="ARBA" id="ARBA00022870"/>
    </source>
</evidence>
<comment type="function">
    <text evidence="14">Enhances virion budding, by targeting human CD4 and Tetherin/BST2 to proteasome degradation. Degradation of CD4 prevents any unwanted premature interactions between viral Env and its host receptor CD4 in the endoplasmic reticulum. Degradation of antiretroviral protein Tetherin/BST2 is important for virion budding, as BST2 tethers new viral particles to the host cell membrane. Mechanistically, Vpu bridges either CD4 or BST2 to BTRC, a substrate recognition subunit of the Skp1/Cullin/F-box protein E3 ubiquitin ligase, induces their ubiquitination and subsequent proteasomal degradation. The alteration of the E3 ligase specificity by Vpu seems to promote the degradation of host IKBKB, leading to NF-kappa-B down-regulation and subsequent apoptosis. Acts as a viroporin that forms an oligomeric ion channel in membranes. Modulates the host DNA repair mechanisms to promote degradation of nuclear viral cDNA in cells that are already productively infected in order to suppress immune sensing and proviral hyper-integration (superinfection). Manipulates PML-NBs and modulates SUMOylation of host BLM protein thereby enhancing its DNA-end processing activity toward viral unintegrated linear DNA. Also inhibits RAD52-mediated homologous repair of viral cDNA, preventing the generation of dead-end circular forms of single copies of the long terminal repeat and permitting sustained nucleolytic attack.</text>
</comment>
<dbReference type="GO" id="GO:0016020">
    <property type="term" value="C:membrane"/>
    <property type="evidence" value="ECO:0007669"/>
    <property type="project" value="UniProtKB-UniRule"/>
</dbReference>
<dbReference type="GO" id="GO:0052170">
    <property type="term" value="P:symbiont-mediated suppression of host innate immune response"/>
    <property type="evidence" value="ECO:0007669"/>
    <property type="project" value="UniProtKB-KW"/>
</dbReference>
<comment type="PTM">
    <text evidence="14">Phosphorylated by host CK2. This phosphorylation is necessary for interaction with human BTRC and degradation of CD4.</text>
</comment>
<reference evidence="16" key="2">
    <citation type="journal article" date="2013" name="Virology">
        <title>Elevated hypermutation levels in HIV-1 natural viral suppressors.</title>
        <authorList>
            <person name="Eyzaguirre L.M."/>
            <person name="Charurat M."/>
            <person name="Redfield R.R."/>
            <person name="Blattner W.A."/>
            <person name="Carr J.K."/>
            <person name="Sajadi M.M."/>
        </authorList>
    </citation>
    <scope>NUCLEOTIDE SEQUENCE</scope>
    <source>
        <strain evidence="16">07US.SAJ.C159</strain>
    </source>
</reference>
<sequence length="86" mass="9781">MQPPQLFPLQIVAIVALVVVGIIAIVVWSIVFIEYKKIRRQKKINRLINRIRDRAEDSGNKSKGNQKELEALMEMGRLAPGDIDNL</sequence>
<dbReference type="Gene3D" id="1.10.195.10">
    <property type="entry name" value="HIV-1 VPU cytoplasmic domain"/>
    <property type="match status" value="1"/>
</dbReference>
<keyword evidence="6 14" id="KW-0812">Transmembrane</keyword>
<name>F2YXP9_HV1</name>
<keyword evidence="9 14" id="KW-0406">Ion transport</keyword>
<keyword evidence="3 14" id="KW-0813">Transport</keyword>
<accession>F2YXP9</accession>
<evidence type="ECO:0000256" key="1">
    <source>
        <dbReference type="ARBA" id="ARBA00004313"/>
    </source>
</evidence>
<keyword evidence="14" id="KW-0899">Viral immunoevasion</keyword>
<comment type="domain">
    <text evidence="14">The N-terminus and transmembrane domains are required for self-oligomerization and proper virion budding, whereas the cytoplasmic domain is required for CD4 degradation. The cytoplasmic domain is composed of 2 amphipathic alpha helix that form a U-shape.</text>
</comment>
<evidence type="ECO:0000256" key="3">
    <source>
        <dbReference type="ARBA" id="ARBA00022448"/>
    </source>
</evidence>
<keyword evidence="4 14" id="KW-0597">Phosphoprotein</keyword>
<dbReference type="EMBL" id="JF689882">
    <property type="protein sequence ID" value="ADZ56571.1"/>
    <property type="molecule type" value="Genomic_DNA"/>
</dbReference>
<dbReference type="GO" id="GO:0039587">
    <property type="term" value="P:symbiont-mediated-mediated suppression of host tetherin activity"/>
    <property type="evidence" value="ECO:0007669"/>
    <property type="project" value="UniProtKB-UniRule"/>
</dbReference>
<comment type="caution">
    <text evidence="14">Lacks conserved residue(s) required for the propagation of feature annotation.</text>
</comment>
<keyword evidence="14" id="KW-1114">Inhibition of host interferon signaling pathway by virus</keyword>
<reference evidence="16" key="1">
    <citation type="submission" date="2011-03" db="EMBL/GenBank/DDBJ databases">
        <authorList>
            <person name="Eyzaguirre L."/>
            <person name="Sajadi M."/>
            <person name="Redfield R."/>
            <person name="Blattner W."/>
            <person name="Carr J."/>
        </authorList>
    </citation>
    <scope>NUCLEOTIDE SEQUENCE</scope>
    <source>
        <strain evidence="16">07US.SAJ.C159</strain>
    </source>
</reference>
<dbReference type="InterPro" id="IPR008187">
    <property type="entry name" value="Vpu"/>
</dbReference>
<dbReference type="Pfam" id="PF00558">
    <property type="entry name" value="Vpu"/>
    <property type="match status" value="1"/>
</dbReference>
<comment type="similarity">
    <text evidence="14 15">Belongs to the HIV-1 VPU protein family.</text>
</comment>
<proteinExistence type="inferred from homology"/>
<dbReference type="GO" id="GO:0039502">
    <property type="term" value="P:symbiont-mediated suppression of host type I interferon-mediated signaling pathway"/>
    <property type="evidence" value="ECO:0007669"/>
    <property type="project" value="UniProtKB-UniRule"/>
</dbReference>
<comment type="function">
    <text evidence="15">Enhances virion budding by targeting host CD4 and Tetherin/BST2 to proteasome degradation. Degradation of CD4 prevents any unwanted premature interactions between viral Env and its host receptor CD4 in the endoplasmic reticulum. Degradation of antiretroviral protein Tetherin/BST2 is important for virion budding, as BST2 tethers new viral particles to the host cell membrane. Mechanistically, Vpu bridges either CD4 or BST2 to BTRC, a substrate recognition subunit of the Skp1/Cullin/F-box protein E3 ubiquitin ligase, induces their ubiquitination and subsequent proteasomal degradation. The alteration of the E3 ligase specificity by Vpu seems to promote the degradation of host IKBKB, leading to NF-kappa-B down-regulation and subsequent apoptosis. Acts as a viroporin that forms an oligomeric ion channel in membranes. Modulates the host DNA repair mechanisms to promote degradation of nuclear viral cDNA in cells that are already productively infected in order to suppress immune sensing and proviral hyper-integration (superinfection). Manipulates PML-NBs and modulates SUMOylation of host BLM protein thereby enhancing its DNA-end processing activity toward viral unintegrated linear DNA. Also inhibits RAD52-mediated homologous repair of viral cDNA, preventing the generation of dead-end circular forms of single copies of the long terminal repeat and permitting sustained nucleolytic attack.</text>
</comment>
<evidence type="ECO:0000256" key="13">
    <source>
        <dbReference type="ARBA" id="ARBA00031215"/>
    </source>
</evidence>
<dbReference type="GO" id="GO:0042609">
    <property type="term" value="F:CD4 receptor binding"/>
    <property type="evidence" value="ECO:0007669"/>
    <property type="project" value="UniProtKB-UniRule"/>
</dbReference>
<comment type="subunit">
    <text evidence="14">Homopentamer. Interacts with host CD4 and BRTC; these interactions induce proteasomal degradation of CD4. Interacts with host BST2; this interaction leads to the degradation of host BST2. Interacts with host FBXW11. Interacts with host AP1M1; this interaction plays a role in the mistrafficking and subsequent degradation of host BST2. Interacts with host RANBP2; this interaction allows Vpu to down-regulate host BLM sumoylation.</text>
</comment>
<organism evidence="16">
    <name type="scientific">Human immunodeficiency virus type 1</name>
    <name type="common">HIV-1</name>
    <dbReference type="NCBI Taxonomy" id="11676"/>
    <lineage>
        <taxon>Viruses</taxon>
        <taxon>Riboviria</taxon>
        <taxon>Pararnavirae</taxon>
        <taxon>Artverviricota</taxon>
        <taxon>Revtraviricetes</taxon>
        <taxon>Ortervirales</taxon>
        <taxon>Retroviridae</taxon>
        <taxon>Orthoretrovirinae</taxon>
        <taxon>Lentivirus</taxon>
        <taxon>Lentivirus humimdef1</taxon>
    </lineage>
</organism>
<keyword evidence="14" id="KW-1090">Inhibition of host innate immune response by virus</keyword>
<evidence type="ECO:0000313" key="16">
    <source>
        <dbReference type="EMBL" id="ADZ56571.1"/>
    </source>
</evidence>
<keyword evidence="7 14" id="KW-0053">Apoptosis</keyword>
<dbReference type="HAMAP" id="MF_04082">
    <property type="entry name" value="HIV_VPU"/>
    <property type="match status" value="1"/>
</dbReference>
<comment type="activity regulation">
    <text evidence="14">Ion channel activity is inhibited by hexamethylene amiloride in vitro.</text>
</comment>
<keyword evidence="5 14" id="KW-0945">Host-virus interaction</keyword>
<comment type="subcellular location">
    <subcellularLocation>
        <location evidence="1 14 15">Host membrane</location>
        <topology evidence="1 14 15">Single-pass type I membrane protein</topology>
    </subcellularLocation>
</comment>
<evidence type="ECO:0000256" key="14">
    <source>
        <dbReference type="HAMAP-Rule" id="MF_04082"/>
    </source>
</evidence>
<evidence type="ECO:0000256" key="11">
    <source>
        <dbReference type="ARBA" id="ARBA00023303"/>
    </source>
</evidence>
<dbReference type="GO" id="GO:0033644">
    <property type="term" value="C:host cell membrane"/>
    <property type="evidence" value="ECO:0007669"/>
    <property type="project" value="UniProtKB-SubCell"/>
</dbReference>
<feature type="topological domain" description="Extracellular" evidence="14">
    <location>
        <begin position="1"/>
        <end position="11"/>
    </location>
</feature>
<evidence type="ECO:0000256" key="10">
    <source>
        <dbReference type="ARBA" id="ARBA00023136"/>
    </source>
</evidence>
<evidence type="ECO:0000256" key="9">
    <source>
        <dbReference type="ARBA" id="ARBA00023065"/>
    </source>
</evidence>
<keyword evidence="14" id="KW-0922">Interferon antiviral system evasion</keyword>
<evidence type="ECO:0000256" key="6">
    <source>
        <dbReference type="ARBA" id="ARBA00022692"/>
    </source>
</evidence>
<evidence type="ECO:0000256" key="2">
    <source>
        <dbReference type="ARBA" id="ARBA00018094"/>
    </source>
</evidence>
<evidence type="ECO:0000256" key="15">
    <source>
        <dbReference type="RuleBase" id="RU364058"/>
    </source>
</evidence>
<keyword evidence="14" id="KW-1084">Inhibition of host tetherin by virus</keyword>
<evidence type="ECO:0000256" key="5">
    <source>
        <dbReference type="ARBA" id="ARBA00022581"/>
    </source>
</evidence>
<dbReference type="GO" id="GO:0032801">
    <property type="term" value="P:receptor catabolic process"/>
    <property type="evidence" value="ECO:0007669"/>
    <property type="project" value="UniProtKB-UniRule"/>
</dbReference>
<keyword evidence="10 14" id="KW-0472">Membrane</keyword>
<dbReference type="GO" id="GO:0019076">
    <property type="term" value="P:viral release from host cell"/>
    <property type="evidence" value="ECO:0007669"/>
    <property type="project" value="UniProtKB-UniRule"/>
</dbReference>
<evidence type="ECO:0000256" key="12">
    <source>
        <dbReference type="ARBA" id="ARBA00030659"/>
    </source>
</evidence>
<evidence type="ECO:0000256" key="7">
    <source>
        <dbReference type="ARBA" id="ARBA00022703"/>
    </source>
</evidence>
<evidence type="ECO:0000256" key="4">
    <source>
        <dbReference type="ARBA" id="ARBA00022553"/>
    </source>
</evidence>
<dbReference type="SUPFAM" id="SSF57647">
    <property type="entry name" value="HIV-1 VPU cytoplasmic domain"/>
    <property type="match status" value="1"/>
</dbReference>
<keyword evidence="8 14" id="KW-1043">Host membrane</keyword>
<comment type="miscellaneous">
    <text evidence="14">HIV-1 lineages are divided in three main groups, M (for Major), O (for Outlier), and N (for New, or Non-M, Non-O). The vast majority of strains found worldwide belong to the group M. Group O seems to be endemic to and largely confined to Cameroon and neighboring countries in West Central Africa, where these viruses represent a small minority of HIV-1 strains. The group N is represented by a limited number of isolates from Cameroonian persons. The group M is further subdivided in 9 clades or subtypes (A to D, F to H, J and K).</text>
</comment>
<gene>
    <name evidence="14 15 16" type="primary">vpu</name>
</gene>
<feature type="topological domain" description="Cytoplasmic" evidence="14">
    <location>
        <begin position="33"/>
        <end position="86"/>
    </location>
</feature>
<dbReference type="InterPro" id="IPR009032">
    <property type="entry name" value="Vpu_cyt_dom_sf"/>
</dbReference>
<dbReference type="GO" id="GO:0005261">
    <property type="term" value="F:monoatomic cation channel activity"/>
    <property type="evidence" value="ECO:0007669"/>
    <property type="project" value="UniProtKB-UniRule"/>
</dbReference>
<feature type="transmembrane region" description="Helical" evidence="15">
    <location>
        <begin position="6"/>
        <end position="33"/>
    </location>
</feature>
<organismHost>
    <name type="scientific">Homo sapiens</name>
    <name type="common">Human</name>
    <dbReference type="NCBI Taxonomy" id="9606"/>
</organismHost>
<protein>
    <recommendedName>
        <fullName evidence="2 14">Protein Vpu</fullName>
    </recommendedName>
    <alternativeName>
        <fullName evidence="13 14">U ORF protein</fullName>
    </alternativeName>
    <alternativeName>
        <fullName evidence="12 14">Viral protein U</fullName>
    </alternativeName>
</protein>